<evidence type="ECO:0000313" key="1">
    <source>
        <dbReference type="EMBL" id="RRJ31148.1"/>
    </source>
</evidence>
<organism evidence="1 2">
    <name type="scientific">Halocatena pleomorpha</name>
    <dbReference type="NCBI Taxonomy" id="1785090"/>
    <lineage>
        <taxon>Archaea</taxon>
        <taxon>Methanobacteriati</taxon>
        <taxon>Methanobacteriota</taxon>
        <taxon>Stenosarchaea group</taxon>
        <taxon>Halobacteria</taxon>
        <taxon>Halobacteriales</taxon>
        <taxon>Natronomonadaceae</taxon>
        <taxon>Halocatena</taxon>
    </lineage>
</organism>
<sequence>MSSRQRLELLLRSTFRSAGSQWAKARQAYGSSKNAASFDLPTDDEGNAHIVCRRHVERRAVPLDEAGRPPCFDPDHQDCRGCVEDIQDGLIETW</sequence>
<dbReference type="AlphaFoldDB" id="A0A3P3RDW4"/>
<reference evidence="1 2" key="1">
    <citation type="submission" date="2018-11" db="EMBL/GenBank/DDBJ databases">
        <title>Taxonoimc description of Halomarina strain SPP-AMP-1.</title>
        <authorList>
            <person name="Pal Y."/>
            <person name="Srinivasana K."/>
            <person name="Verma A."/>
            <person name="Kumar P."/>
        </authorList>
    </citation>
    <scope>NUCLEOTIDE SEQUENCE [LARGE SCALE GENOMIC DNA]</scope>
    <source>
        <strain evidence="1 2">SPP-AMP-1</strain>
    </source>
</reference>
<name>A0A3P3RDW4_9EURY</name>
<protein>
    <submittedName>
        <fullName evidence="1">Uncharacterized protein</fullName>
    </submittedName>
</protein>
<proteinExistence type="predicted"/>
<comment type="caution">
    <text evidence="1">The sequence shown here is derived from an EMBL/GenBank/DDBJ whole genome shotgun (WGS) entry which is preliminary data.</text>
</comment>
<evidence type="ECO:0000313" key="2">
    <source>
        <dbReference type="Proteomes" id="UP000282322"/>
    </source>
</evidence>
<accession>A0A3P3RDW4</accession>
<dbReference type="RefSeq" id="WP_124954585.1">
    <property type="nucleotide sequence ID" value="NZ_RRCH01000016.1"/>
</dbReference>
<dbReference type="OrthoDB" id="213643at2157"/>
<keyword evidence="2" id="KW-1185">Reference proteome</keyword>
<dbReference type="EMBL" id="RRCH01000016">
    <property type="protein sequence ID" value="RRJ31148.1"/>
    <property type="molecule type" value="Genomic_DNA"/>
</dbReference>
<gene>
    <name evidence="1" type="ORF">EIK79_07895</name>
</gene>
<dbReference type="Pfam" id="PF23367">
    <property type="entry name" value="DUF7091"/>
    <property type="match status" value="1"/>
</dbReference>
<dbReference type="InterPro" id="IPR055517">
    <property type="entry name" value="DUF7091"/>
</dbReference>
<dbReference type="Proteomes" id="UP000282322">
    <property type="component" value="Unassembled WGS sequence"/>
</dbReference>